<evidence type="ECO:0000313" key="1">
    <source>
        <dbReference type="EMBL" id="QVL18829.1"/>
    </source>
</evidence>
<dbReference type="EMBL" id="CP074676">
    <property type="protein sequence ID" value="QVL18829.1"/>
    <property type="molecule type" value="Genomic_DNA"/>
</dbReference>
<dbReference type="RefSeq" id="WP_213606555.1">
    <property type="nucleotide sequence ID" value="NZ_CP074676.1"/>
</dbReference>
<reference evidence="1 2" key="1">
    <citation type="journal article" date="2016" name="J. Hazard. Mater.">
        <title>A newly isolated Pseudomonas putida S-1 strain for batch-mode-propanethiol degradation and continuous treatment of propanethiol-containing waste gas.</title>
        <authorList>
            <person name="Chen D.Z."/>
            <person name="Sun Y.M."/>
            <person name="Han L.M."/>
            <person name="Chen J."/>
            <person name="Ye J.X."/>
            <person name="Chen J.M."/>
        </authorList>
    </citation>
    <scope>NUCLEOTIDE SEQUENCE [LARGE SCALE GENOMIC DNA]</scope>
    <source>
        <strain evidence="1 2">S-1</strain>
    </source>
</reference>
<protein>
    <submittedName>
        <fullName evidence="1">Uncharacterized protein</fullName>
    </submittedName>
</protein>
<gene>
    <name evidence="1" type="ORF">KH389_26295</name>
</gene>
<evidence type="ECO:0000313" key="2">
    <source>
        <dbReference type="Proteomes" id="UP000678154"/>
    </source>
</evidence>
<dbReference type="Proteomes" id="UP000678154">
    <property type="component" value="Chromosome"/>
</dbReference>
<sequence>MKLTQGIAMQNYTDSVEEYIKRTIFSKTGETFLDLSSQEDILYSELNDIGQWLCKDYIKGDSSFYLLDSVQVQAAAVHGHQAVLVYKGMLDLIFRTSAMMVGAERRHKFPGEEFYEPWRNNLNYWFRCAEFDWSDERYWWLHRDDSRKAFEMCAEGLFVFLLLHEIGHLHNLHGDRRIEKSKSETSTFSLDDDEIFVHEALGCGEAMSEADRLASHAREIVADTYAFKFMIVELRDSLLPESEYSGRDEAALRALNFGVCNHMVASLFWAFSFQRPMRNDIQEDDYPSHLFRLQSIENSALEGQLAGGNEETHLGMAVGIKTYTAKLVCAAGDDEFVTWRETAKIPANQEHYQKIRGVVGEWSNIKFGVRDEDWLPWPFST</sequence>
<proteinExistence type="predicted"/>
<name>A0ABX8DRM5_9PSED</name>
<dbReference type="GeneID" id="87483814"/>
<organism evidence="1 2">
    <name type="scientific">Pseudomonas qingdaonensis</name>
    <dbReference type="NCBI Taxonomy" id="2056231"/>
    <lineage>
        <taxon>Bacteria</taxon>
        <taxon>Pseudomonadati</taxon>
        <taxon>Pseudomonadota</taxon>
        <taxon>Gammaproteobacteria</taxon>
        <taxon>Pseudomonadales</taxon>
        <taxon>Pseudomonadaceae</taxon>
        <taxon>Pseudomonas</taxon>
    </lineage>
</organism>
<keyword evidence="2" id="KW-1185">Reference proteome</keyword>
<accession>A0ABX8DRM5</accession>